<dbReference type="PROSITE" id="PS51186">
    <property type="entry name" value="GNAT"/>
    <property type="match status" value="1"/>
</dbReference>
<dbReference type="PANTHER" id="PTHR43415">
    <property type="entry name" value="SPERMIDINE N(1)-ACETYLTRANSFERASE"/>
    <property type="match status" value="1"/>
</dbReference>
<name>A0A4Z0GGQ1_9BACL</name>
<dbReference type="GO" id="GO:0016747">
    <property type="term" value="F:acyltransferase activity, transferring groups other than amino-acyl groups"/>
    <property type="evidence" value="ECO:0007669"/>
    <property type="project" value="InterPro"/>
</dbReference>
<dbReference type="Proteomes" id="UP000298347">
    <property type="component" value="Unassembled WGS sequence"/>
</dbReference>
<dbReference type="Pfam" id="PF13523">
    <property type="entry name" value="Acetyltransf_8"/>
    <property type="match status" value="1"/>
</dbReference>
<gene>
    <name evidence="2" type="ORF">E4665_17515</name>
</gene>
<evidence type="ECO:0000313" key="3">
    <source>
        <dbReference type="Proteomes" id="UP000298347"/>
    </source>
</evidence>
<protein>
    <submittedName>
        <fullName evidence="2">GNAT family N-acetyltransferase</fullName>
    </submittedName>
</protein>
<keyword evidence="2" id="KW-0808">Transferase</keyword>
<dbReference type="OrthoDB" id="9795206at2"/>
<reference evidence="2 3" key="1">
    <citation type="journal article" date="2015" name="Int. J. Syst. Evol. Microbiol.">
        <title>Sporolactobacillus shoreae sp. nov. and Sporolactobacillus spathodeae sp. nov., two spore-forming lactic acid bacteria isolated from tree barks in Thailand.</title>
        <authorList>
            <person name="Thamacharoensuk T."/>
            <person name="Kitahara M."/>
            <person name="Ohkuma M."/>
            <person name="Thongchul N."/>
            <person name="Tanasupawat S."/>
        </authorList>
    </citation>
    <scope>NUCLEOTIDE SEQUENCE [LARGE SCALE GENOMIC DNA]</scope>
    <source>
        <strain evidence="2 3">BK92</strain>
    </source>
</reference>
<dbReference type="SUPFAM" id="SSF55729">
    <property type="entry name" value="Acyl-CoA N-acyltransferases (Nat)"/>
    <property type="match status" value="1"/>
</dbReference>
<dbReference type="PANTHER" id="PTHR43415:SF3">
    <property type="entry name" value="GNAT-FAMILY ACETYLTRANSFERASE"/>
    <property type="match status" value="1"/>
</dbReference>
<dbReference type="Gene3D" id="3.40.630.30">
    <property type="match status" value="1"/>
</dbReference>
<comment type="caution">
    <text evidence="2">The sequence shown here is derived from an EMBL/GenBank/DDBJ whole genome shotgun (WGS) entry which is preliminary data.</text>
</comment>
<keyword evidence="3" id="KW-1185">Reference proteome</keyword>
<dbReference type="InterPro" id="IPR000182">
    <property type="entry name" value="GNAT_dom"/>
</dbReference>
<dbReference type="EMBL" id="SRJD01000038">
    <property type="protein sequence ID" value="TGA95795.1"/>
    <property type="molecule type" value="Genomic_DNA"/>
</dbReference>
<evidence type="ECO:0000259" key="1">
    <source>
        <dbReference type="PROSITE" id="PS51186"/>
    </source>
</evidence>
<evidence type="ECO:0000313" key="2">
    <source>
        <dbReference type="EMBL" id="TGA95795.1"/>
    </source>
</evidence>
<accession>A0A4Z0GGQ1</accession>
<sequence>MDWRKQMLITNGQILVRKMQYSNKDFFLLFKWLNNKKLLSFIEGPSSKFTKEQIIKKYGPRAKGEHYVTPCIIEFNSLAIGYLQFYPLQEAEILEYGVKADKKQFGLDLFIGETNYWHQGIGTTVLKLMIQYLFTKQGAVDIYVDPQTWNTRAIKSYQKCGFKKLKVLREHELFDGNLKDNQLMRRSLDKPPDLSE</sequence>
<dbReference type="InterPro" id="IPR016181">
    <property type="entry name" value="Acyl_CoA_acyltransferase"/>
</dbReference>
<proteinExistence type="predicted"/>
<dbReference type="AlphaFoldDB" id="A0A4Z0GGQ1"/>
<feature type="domain" description="N-acetyltransferase" evidence="1">
    <location>
        <begin position="14"/>
        <end position="189"/>
    </location>
</feature>
<organism evidence="2 3">
    <name type="scientific">Sporolactobacillus shoreae</name>
    <dbReference type="NCBI Taxonomy" id="1465501"/>
    <lineage>
        <taxon>Bacteria</taxon>
        <taxon>Bacillati</taxon>
        <taxon>Bacillota</taxon>
        <taxon>Bacilli</taxon>
        <taxon>Bacillales</taxon>
        <taxon>Sporolactobacillaceae</taxon>
        <taxon>Sporolactobacillus</taxon>
    </lineage>
</organism>